<dbReference type="Proteomes" id="UP000335636">
    <property type="component" value="Unassembled WGS sequence"/>
</dbReference>
<organism evidence="2 3">
    <name type="scientific">Marmota monax</name>
    <name type="common">Woodchuck</name>
    <dbReference type="NCBI Taxonomy" id="9995"/>
    <lineage>
        <taxon>Eukaryota</taxon>
        <taxon>Metazoa</taxon>
        <taxon>Chordata</taxon>
        <taxon>Craniata</taxon>
        <taxon>Vertebrata</taxon>
        <taxon>Euteleostomi</taxon>
        <taxon>Mammalia</taxon>
        <taxon>Eutheria</taxon>
        <taxon>Euarchontoglires</taxon>
        <taxon>Glires</taxon>
        <taxon>Rodentia</taxon>
        <taxon>Sciuromorpha</taxon>
        <taxon>Sciuridae</taxon>
        <taxon>Xerinae</taxon>
        <taxon>Marmotini</taxon>
        <taxon>Marmota</taxon>
    </lineage>
</organism>
<protein>
    <submittedName>
        <fullName evidence="2">Uncharacterized protein</fullName>
    </submittedName>
</protein>
<gene>
    <name evidence="2" type="ORF">MONAX_5E045689</name>
</gene>
<dbReference type="AlphaFoldDB" id="A0A5E4CAZ6"/>
<feature type="non-terminal residue" evidence="2">
    <location>
        <position position="1"/>
    </location>
</feature>
<name>A0A5E4CAZ6_MARMO</name>
<dbReference type="Pfam" id="PF15667">
    <property type="entry name" value="CMIP6"/>
    <property type="match status" value="1"/>
</dbReference>
<dbReference type="PANTHER" id="PTHR35087">
    <property type="entry name" value="SIMILAR TO HYPOTHETICAL PROTEIN FLJ40298"/>
    <property type="match status" value="1"/>
</dbReference>
<reference evidence="2" key="1">
    <citation type="submission" date="2019-04" db="EMBL/GenBank/DDBJ databases">
        <authorList>
            <person name="Alioto T."/>
            <person name="Alioto T."/>
        </authorList>
    </citation>
    <scope>NUCLEOTIDE SEQUENCE [LARGE SCALE GENOMIC DNA]</scope>
</reference>
<feature type="compositionally biased region" description="Basic and acidic residues" evidence="1">
    <location>
        <begin position="113"/>
        <end position="132"/>
    </location>
</feature>
<dbReference type="PANTHER" id="PTHR35087:SF1">
    <property type="entry name" value="RIKEN CDNA 4930505A04 GENE"/>
    <property type="match status" value="1"/>
</dbReference>
<sequence>PLASPDASAELQNKFTEYMSFIHQYDSRKTPNEPIRGKRLGTFVQREIKPGSRPIVPKGTEVLLNAPGRCSSEQPEKNRERKSSGKQNDLTRSLPTKFPRAVRDLKLTYQKQTSDRQPRHAPEALRGEKTQL</sequence>
<evidence type="ECO:0000313" key="3">
    <source>
        <dbReference type="Proteomes" id="UP000335636"/>
    </source>
</evidence>
<proteinExistence type="predicted"/>
<keyword evidence="3" id="KW-1185">Reference proteome</keyword>
<feature type="region of interest" description="Disordered" evidence="1">
    <location>
        <begin position="50"/>
        <end position="132"/>
    </location>
</feature>
<evidence type="ECO:0000256" key="1">
    <source>
        <dbReference type="SAM" id="MobiDB-lite"/>
    </source>
</evidence>
<comment type="caution">
    <text evidence="2">The sequence shown here is derived from an EMBL/GenBank/DDBJ whole genome shotgun (WGS) entry which is preliminary data.</text>
</comment>
<feature type="compositionally biased region" description="Basic and acidic residues" evidence="1">
    <location>
        <begin position="74"/>
        <end position="83"/>
    </location>
</feature>
<dbReference type="EMBL" id="CABDUW010001143">
    <property type="protein sequence ID" value="VTJ79013.1"/>
    <property type="molecule type" value="Genomic_DNA"/>
</dbReference>
<accession>A0A5E4CAZ6</accession>
<evidence type="ECO:0000313" key="2">
    <source>
        <dbReference type="EMBL" id="VTJ79013.1"/>
    </source>
</evidence>
<dbReference type="InterPro" id="IPR031365">
    <property type="entry name" value="CMIP6"/>
</dbReference>
<feature type="compositionally biased region" description="Polar residues" evidence="1">
    <location>
        <begin position="85"/>
        <end position="94"/>
    </location>
</feature>